<name>A0AAE9F9H9_CAEBR</name>
<reference evidence="1 2" key="1">
    <citation type="submission" date="2022-04" db="EMBL/GenBank/DDBJ databases">
        <title>Chromosome-level reference genomes for two strains of Caenorhabditis briggsae: an improved platform for comparative genomics.</title>
        <authorList>
            <person name="Stevens L."/>
            <person name="Andersen E."/>
        </authorList>
    </citation>
    <scope>NUCLEOTIDE SEQUENCE [LARGE SCALE GENOMIC DNA]</scope>
    <source>
        <strain evidence="1">VX34</strain>
        <tissue evidence="1">Whole-organism</tissue>
    </source>
</reference>
<keyword evidence="2" id="KW-1185">Reference proteome</keyword>
<dbReference type="AlphaFoldDB" id="A0AAE9F9H9"/>
<protein>
    <submittedName>
        <fullName evidence="1">Uncharacterized protein</fullName>
    </submittedName>
</protein>
<evidence type="ECO:0000313" key="1">
    <source>
        <dbReference type="EMBL" id="UMM37341.1"/>
    </source>
</evidence>
<proteinExistence type="predicted"/>
<dbReference type="EMBL" id="CP092624">
    <property type="protein sequence ID" value="UMM37341.1"/>
    <property type="molecule type" value="Genomic_DNA"/>
</dbReference>
<dbReference type="Proteomes" id="UP000829354">
    <property type="component" value="Chromosome V"/>
</dbReference>
<evidence type="ECO:0000313" key="2">
    <source>
        <dbReference type="Proteomes" id="UP000829354"/>
    </source>
</evidence>
<organism evidence="1 2">
    <name type="scientific">Caenorhabditis briggsae</name>
    <dbReference type="NCBI Taxonomy" id="6238"/>
    <lineage>
        <taxon>Eukaryota</taxon>
        <taxon>Metazoa</taxon>
        <taxon>Ecdysozoa</taxon>
        <taxon>Nematoda</taxon>
        <taxon>Chromadorea</taxon>
        <taxon>Rhabditida</taxon>
        <taxon>Rhabditina</taxon>
        <taxon>Rhabditomorpha</taxon>
        <taxon>Rhabditoidea</taxon>
        <taxon>Rhabditidae</taxon>
        <taxon>Peloderinae</taxon>
        <taxon>Caenorhabditis</taxon>
    </lineage>
</organism>
<gene>
    <name evidence="1" type="ORF">L5515_009129</name>
</gene>
<sequence>MPYAQEHLVDLQRIEIVRARIKLHDDNIEMVLRLNSPVGEIDRIISYLKFGSLDTTVKHGNEESPPIELNFVDVFVEDFKLLSKYQKSYLTNCDVRCSPKTLEIFAKTCEGKMVFEPMISYERELDFPKDPIARQWEYIRCFHSADSLSRTVEQFFDPEKFQNVQSCLEIAARAALETRLPMEIILRELQCFDIDFGK</sequence>
<accession>A0AAE9F9H9</accession>